<evidence type="ECO:0000313" key="3">
    <source>
        <dbReference type="EMBL" id="BBK25387.1"/>
    </source>
</evidence>
<comment type="similarity">
    <text evidence="1 2">Belongs to the UPF0178 family.</text>
</comment>
<dbReference type="GeneID" id="92716547"/>
<dbReference type="HAMAP" id="MF_00489">
    <property type="entry name" value="UPF0178"/>
    <property type="match status" value="1"/>
</dbReference>
<organism evidence="3 4">
    <name type="scientific">Dialister hominis</name>
    <dbReference type="NCBI Taxonomy" id="2582419"/>
    <lineage>
        <taxon>Bacteria</taxon>
        <taxon>Bacillati</taxon>
        <taxon>Bacillota</taxon>
        <taxon>Negativicutes</taxon>
        <taxon>Veillonellales</taxon>
        <taxon>Veillonellaceae</taxon>
        <taxon>Dialister</taxon>
    </lineage>
</organism>
<name>A0A8D4UUS7_9FIRM</name>
<accession>A0A8D4UUS7</accession>
<dbReference type="Proteomes" id="UP000320585">
    <property type="component" value="Chromosome"/>
</dbReference>
<dbReference type="OrthoDB" id="9798918at2"/>
<dbReference type="PANTHER" id="PTHR35146:SF1">
    <property type="entry name" value="UPF0178 PROTEIN YAII"/>
    <property type="match status" value="1"/>
</dbReference>
<dbReference type="PANTHER" id="PTHR35146">
    <property type="entry name" value="UPF0178 PROTEIN YAII"/>
    <property type="match status" value="1"/>
</dbReference>
<dbReference type="KEGG" id="dho:Dia5BBH33_13220"/>
<evidence type="ECO:0000256" key="1">
    <source>
        <dbReference type="ARBA" id="ARBA00008522"/>
    </source>
</evidence>
<dbReference type="InterPro" id="IPR003791">
    <property type="entry name" value="UPF0178"/>
</dbReference>
<evidence type="ECO:0000313" key="4">
    <source>
        <dbReference type="Proteomes" id="UP000320585"/>
    </source>
</evidence>
<dbReference type="RefSeq" id="WP_143332620.1">
    <property type="nucleotide sequence ID" value="NZ_AP019697.1"/>
</dbReference>
<evidence type="ECO:0000256" key="2">
    <source>
        <dbReference type="HAMAP-Rule" id="MF_00489"/>
    </source>
</evidence>
<dbReference type="Pfam" id="PF02639">
    <property type="entry name" value="DUF188"/>
    <property type="match status" value="1"/>
</dbReference>
<dbReference type="AlphaFoldDB" id="A0A8D4UUS7"/>
<protein>
    <recommendedName>
        <fullName evidence="2">UPF0178 protein Dia5BBH33_13220</fullName>
    </recommendedName>
</protein>
<sequence length="173" mass="19455">MEIWIDGDGCPVVRETERAARKFKIPVTIICDTSHRIESDYSRVKTVDKGADSADFVLTNLLKEGDIVVTQDYGAAAMALARKAYAFHQDGWQYTENNIDGLLMKRHLAKKAMRSGKHHLKGPPARSREAGKIFQEKLEAFLQSKIKGDVTKFIPTKRALPRIIWSGAEPFVL</sequence>
<proteinExistence type="inferred from homology"/>
<dbReference type="EMBL" id="AP019697">
    <property type="protein sequence ID" value="BBK25387.1"/>
    <property type="molecule type" value="Genomic_DNA"/>
</dbReference>
<gene>
    <name evidence="3" type="ORF">Dia5BBH33_13220</name>
</gene>
<reference evidence="4" key="1">
    <citation type="submission" date="2019-05" db="EMBL/GenBank/DDBJ databases">
        <title>Complete genome sequencing of Dialister sp. strain 5BBH33.</title>
        <authorList>
            <person name="Sakamoto M."/>
            <person name="Murakami T."/>
            <person name="Mori H."/>
        </authorList>
    </citation>
    <scope>NUCLEOTIDE SEQUENCE [LARGE SCALE GENOMIC DNA]</scope>
    <source>
        <strain evidence="4">5BBH33</strain>
    </source>
</reference>
<keyword evidence="4" id="KW-1185">Reference proteome</keyword>